<keyword evidence="2" id="KW-0560">Oxidoreductase</keyword>
<dbReference type="GO" id="GO:0016491">
    <property type="term" value="F:oxidoreductase activity"/>
    <property type="evidence" value="ECO:0007669"/>
    <property type="project" value="UniProtKB-KW"/>
</dbReference>
<gene>
    <name evidence="5" type="ORF">AFM11_21740</name>
</gene>
<reference evidence="5 6" key="1">
    <citation type="submission" date="2015-07" db="EMBL/GenBank/DDBJ databases">
        <title>A draft genome sequence of Mycobacterium wolinskyi.</title>
        <authorList>
            <person name="de Man T.J."/>
            <person name="Perry K.A."/>
            <person name="Coulliette A.D."/>
            <person name="Jensen B."/>
            <person name="Toney N.C."/>
            <person name="Limbago B.M."/>
            <person name="Noble-Wang J."/>
        </authorList>
    </citation>
    <scope>NUCLEOTIDE SEQUENCE [LARGE SCALE GENOMIC DNA]</scope>
    <source>
        <strain evidence="5 6">CDC_01</strain>
    </source>
</reference>
<dbReference type="InterPro" id="IPR036291">
    <property type="entry name" value="NAD(P)-bd_dom_sf"/>
</dbReference>
<dbReference type="PANTHER" id="PTHR43401:SF2">
    <property type="entry name" value="L-THREONINE 3-DEHYDROGENASE"/>
    <property type="match status" value="1"/>
</dbReference>
<name>A0A132PJD5_9MYCO</name>
<feature type="domain" description="Alcohol dehydrogenase-like N-terminal" evidence="4">
    <location>
        <begin position="28"/>
        <end position="153"/>
    </location>
</feature>
<dbReference type="RefSeq" id="WP_067852417.1">
    <property type="nucleotide sequence ID" value="NZ_LGTW01000015.1"/>
</dbReference>
<keyword evidence="6" id="KW-1185">Reference proteome</keyword>
<organism evidence="5 6">
    <name type="scientific">Mycolicibacterium wolinskyi</name>
    <dbReference type="NCBI Taxonomy" id="59750"/>
    <lineage>
        <taxon>Bacteria</taxon>
        <taxon>Bacillati</taxon>
        <taxon>Actinomycetota</taxon>
        <taxon>Actinomycetes</taxon>
        <taxon>Mycobacteriales</taxon>
        <taxon>Mycobacteriaceae</taxon>
        <taxon>Mycolicibacterium</taxon>
    </lineage>
</organism>
<dbReference type="Gene3D" id="3.90.180.10">
    <property type="entry name" value="Medium-chain alcohol dehydrogenases, catalytic domain"/>
    <property type="match status" value="1"/>
</dbReference>
<protein>
    <submittedName>
        <fullName evidence="5">Alcohol dehydrogenase</fullName>
    </submittedName>
</protein>
<comment type="cofactor">
    <cofactor evidence="1">
        <name>Zn(2+)</name>
        <dbReference type="ChEBI" id="CHEBI:29105"/>
    </cofactor>
</comment>
<dbReference type="AlphaFoldDB" id="A0A132PJD5"/>
<dbReference type="STRING" id="59750.AWC31_04545"/>
<dbReference type="InterPro" id="IPR013154">
    <property type="entry name" value="ADH-like_N"/>
</dbReference>
<feature type="domain" description="Alcohol dehydrogenase-like C-terminal" evidence="3">
    <location>
        <begin position="196"/>
        <end position="325"/>
    </location>
</feature>
<dbReference type="EMBL" id="LGTW01000015">
    <property type="protein sequence ID" value="KWX22122.1"/>
    <property type="molecule type" value="Genomic_DNA"/>
</dbReference>
<evidence type="ECO:0000259" key="3">
    <source>
        <dbReference type="Pfam" id="PF00107"/>
    </source>
</evidence>
<sequence>MVEQVLAAIRTAPGTTELRELAMPELSDDAALLKVEVAGICGTDVKMYAKPPFDAPVIMGHENVGTIAVAGDKFKQLHGVEEGDRVFVEHYVGCYNCEWCRIGEYRHCEATDWRTNVDARRYGYTSAENPGTLWGGFSEYMYLPWNAVLHKVPHGVSPELAGLVTPLSNGIEWALLAAGVGYADTVLIQGPGQQGLSQVVACKQAGASKILISGTSRDKARLDLARDLGADDVIDVEQGSPREQVMDLTGGRGVDFVLDCTSRAGVGPVLLGIDVLKRREGTLLIQGELAAFPDFPIKLLTEKAITIKSARGHSYRACELALQQLASGRFPLERLSTHRFGLDQVDYAIRALAGETDEREVIHISLMPWLGKES</sequence>
<dbReference type="InterPro" id="IPR013149">
    <property type="entry name" value="ADH-like_C"/>
</dbReference>
<evidence type="ECO:0000259" key="4">
    <source>
        <dbReference type="Pfam" id="PF08240"/>
    </source>
</evidence>
<dbReference type="SUPFAM" id="SSF51735">
    <property type="entry name" value="NAD(P)-binding Rossmann-fold domains"/>
    <property type="match status" value="1"/>
</dbReference>
<dbReference type="Pfam" id="PF08240">
    <property type="entry name" value="ADH_N"/>
    <property type="match status" value="1"/>
</dbReference>
<dbReference type="PATRIC" id="fig|59750.3.peg.1696"/>
<dbReference type="Pfam" id="PF00107">
    <property type="entry name" value="ADH_zinc_N"/>
    <property type="match status" value="1"/>
</dbReference>
<dbReference type="PANTHER" id="PTHR43401">
    <property type="entry name" value="L-THREONINE 3-DEHYDROGENASE"/>
    <property type="match status" value="1"/>
</dbReference>
<evidence type="ECO:0000256" key="1">
    <source>
        <dbReference type="ARBA" id="ARBA00001947"/>
    </source>
</evidence>
<comment type="caution">
    <text evidence="5">The sequence shown here is derived from an EMBL/GenBank/DDBJ whole genome shotgun (WGS) entry which is preliminary data.</text>
</comment>
<evidence type="ECO:0000256" key="2">
    <source>
        <dbReference type="ARBA" id="ARBA00023002"/>
    </source>
</evidence>
<accession>A0A132PJD5</accession>
<dbReference type="InterPro" id="IPR011032">
    <property type="entry name" value="GroES-like_sf"/>
</dbReference>
<evidence type="ECO:0000313" key="5">
    <source>
        <dbReference type="EMBL" id="KWX22122.1"/>
    </source>
</evidence>
<dbReference type="SUPFAM" id="SSF50129">
    <property type="entry name" value="GroES-like"/>
    <property type="match status" value="1"/>
</dbReference>
<dbReference type="Proteomes" id="UP000070612">
    <property type="component" value="Unassembled WGS sequence"/>
</dbReference>
<proteinExistence type="predicted"/>
<evidence type="ECO:0000313" key="6">
    <source>
        <dbReference type="Proteomes" id="UP000070612"/>
    </source>
</evidence>
<dbReference type="InterPro" id="IPR050129">
    <property type="entry name" value="Zn_alcohol_dh"/>
</dbReference>
<dbReference type="Gene3D" id="3.40.50.720">
    <property type="entry name" value="NAD(P)-binding Rossmann-like Domain"/>
    <property type="match status" value="1"/>
</dbReference>